<evidence type="ECO:0000256" key="15">
    <source>
        <dbReference type="RuleBase" id="RU000461"/>
    </source>
</evidence>
<keyword evidence="10 15" id="KW-0560">Oxidoreductase</keyword>
<keyword evidence="16" id="KW-0812">Transmembrane</keyword>
<gene>
    <name evidence="17" type="primary">107359083</name>
</gene>
<evidence type="ECO:0000256" key="11">
    <source>
        <dbReference type="ARBA" id="ARBA00023004"/>
    </source>
</evidence>
<keyword evidence="18" id="KW-1185">Reference proteome</keyword>
<evidence type="ECO:0000256" key="6">
    <source>
        <dbReference type="ARBA" id="ARBA00022617"/>
    </source>
</evidence>
<name>T1JZW8_TETUR</name>
<evidence type="ECO:0000256" key="13">
    <source>
        <dbReference type="ARBA" id="ARBA00023136"/>
    </source>
</evidence>
<evidence type="ECO:0000256" key="2">
    <source>
        <dbReference type="ARBA" id="ARBA00003690"/>
    </source>
</evidence>
<keyword evidence="16" id="KW-1133">Transmembrane helix</keyword>
<dbReference type="KEGG" id="tut:107359083"/>
<comment type="cofactor">
    <cofactor evidence="1 14">
        <name>heme</name>
        <dbReference type="ChEBI" id="CHEBI:30413"/>
    </cofactor>
</comment>
<evidence type="ECO:0000313" key="18">
    <source>
        <dbReference type="Proteomes" id="UP000015104"/>
    </source>
</evidence>
<keyword evidence="9" id="KW-0492">Microsome</keyword>
<evidence type="ECO:0000256" key="3">
    <source>
        <dbReference type="ARBA" id="ARBA00004174"/>
    </source>
</evidence>
<comment type="similarity">
    <text evidence="5 15">Belongs to the cytochrome P450 family.</text>
</comment>
<dbReference type="GO" id="GO:0006082">
    <property type="term" value="P:organic acid metabolic process"/>
    <property type="evidence" value="ECO:0007669"/>
    <property type="project" value="TreeGrafter"/>
</dbReference>
<keyword evidence="8" id="KW-0256">Endoplasmic reticulum</keyword>
<dbReference type="InterPro" id="IPR050182">
    <property type="entry name" value="Cytochrome_P450_fam2"/>
</dbReference>
<keyword evidence="11 14" id="KW-0408">Iron</keyword>
<keyword evidence="12 15" id="KW-0503">Monooxygenase</keyword>
<dbReference type="EnsemblMetazoa" id="tetur03g05540.1">
    <property type="protein sequence ID" value="tetur03g05540.1"/>
    <property type="gene ID" value="tetur03g05540"/>
</dbReference>
<protein>
    <recommendedName>
        <fullName evidence="19">Cytochrome P450</fullName>
    </recommendedName>
</protein>
<feature type="transmembrane region" description="Helical" evidence="16">
    <location>
        <begin position="20"/>
        <end position="37"/>
    </location>
</feature>
<dbReference type="SUPFAM" id="SSF48264">
    <property type="entry name" value="Cytochrome P450"/>
    <property type="match status" value="1"/>
</dbReference>
<dbReference type="InterPro" id="IPR036396">
    <property type="entry name" value="Cyt_P450_sf"/>
</dbReference>
<dbReference type="InterPro" id="IPR002401">
    <property type="entry name" value="Cyt_P450_E_grp-I"/>
</dbReference>
<dbReference type="eggNOG" id="KOG0156">
    <property type="taxonomic scope" value="Eukaryota"/>
</dbReference>
<evidence type="ECO:0000256" key="1">
    <source>
        <dbReference type="ARBA" id="ARBA00001971"/>
    </source>
</evidence>
<dbReference type="Proteomes" id="UP000015104">
    <property type="component" value="Unassembled WGS sequence"/>
</dbReference>
<dbReference type="PANTHER" id="PTHR24300:SF375">
    <property type="entry name" value="CYTOCHROME P450 FAMILY"/>
    <property type="match status" value="1"/>
</dbReference>
<reference evidence="17" key="2">
    <citation type="submission" date="2015-06" db="UniProtKB">
        <authorList>
            <consortium name="EnsemblMetazoa"/>
        </authorList>
    </citation>
    <scope>IDENTIFICATION</scope>
</reference>
<dbReference type="EMBL" id="CAEY01001129">
    <property type="status" value="NOT_ANNOTATED_CDS"/>
    <property type="molecule type" value="Genomic_DNA"/>
</dbReference>
<evidence type="ECO:0000256" key="16">
    <source>
        <dbReference type="SAM" id="Phobius"/>
    </source>
</evidence>
<dbReference type="InterPro" id="IPR001128">
    <property type="entry name" value="Cyt_P450"/>
</dbReference>
<dbReference type="Pfam" id="PF00067">
    <property type="entry name" value="p450"/>
    <property type="match status" value="1"/>
</dbReference>
<dbReference type="PRINTS" id="PR00385">
    <property type="entry name" value="P450"/>
</dbReference>
<evidence type="ECO:0000256" key="14">
    <source>
        <dbReference type="PIRSR" id="PIRSR602401-1"/>
    </source>
</evidence>
<evidence type="ECO:0000313" key="17">
    <source>
        <dbReference type="EnsemblMetazoa" id="tetur03g05540.1"/>
    </source>
</evidence>
<dbReference type="OMA" id="RVAMSHI"/>
<organism evidence="17 18">
    <name type="scientific">Tetranychus urticae</name>
    <name type="common">Two-spotted spider mite</name>
    <dbReference type="NCBI Taxonomy" id="32264"/>
    <lineage>
        <taxon>Eukaryota</taxon>
        <taxon>Metazoa</taxon>
        <taxon>Ecdysozoa</taxon>
        <taxon>Arthropoda</taxon>
        <taxon>Chelicerata</taxon>
        <taxon>Arachnida</taxon>
        <taxon>Acari</taxon>
        <taxon>Acariformes</taxon>
        <taxon>Trombidiformes</taxon>
        <taxon>Prostigmata</taxon>
        <taxon>Eleutherengona</taxon>
        <taxon>Raphignathae</taxon>
        <taxon>Tetranychoidea</taxon>
        <taxon>Tetranychidae</taxon>
        <taxon>Tetranychus</taxon>
    </lineage>
</organism>
<sequence>MPALVLLGYRLELNSSSINLLLTCVALFLVTCFINLIQRLRKLPPGPWGLPIVGYLPFIKQDAHLQFYEFTKRYGPICSFACGQFDVILINEWKSIKKALASDDLLARPDQVFLPEVIDAPSFFEMSGEPWKAHRRLALKTLRDVGLGKTKMENQIKDEIKTLITEIKRHNGKPSNIFQLLSMSVSNNISILLFGHRFDYSDSKTIEMSKALEELNHFGHFFNAATFLPWLAKILVRLDYQKLEKMRQLFTAIEGHVLSEVESHQQNKETSQIKDYIDGFLEEMDSGTRQDKSTFNITTLRRNASIFYTAGSDTISLTLHWIFLYLVTYPKYQDEIRNEIRETIGLDQPPDFVNRLRMPLTMAFIYEVLRFSSIVPVSPLRRATKDIEIDGNLIPKDSLVVFNLWYTHHDPKLWDNPNIFFPERFLSEDGTKAVKPSYLIPFSGGKRVCPGESFAILQLFLYLVSVVQKFQVTVELGETISLESYYVFTRRPKNQVNFIFQEI</sequence>
<evidence type="ECO:0000256" key="10">
    <source>
        <dbReference type="ARBA" id="ARBA00023002"/>
    </source>
</evidence>
<evidence type="ECO:0008006" key="19">
    <source>
        <dbReference type="Google" id="ProtNLM"/>
    </source>
</evidence>
<dbReference type="STRING" id="32264.T1JZW8"/>
<keyword evidence="13 16" id="KW-0472">Membrane</keyword>
<dbReference type="GO" id="GO:0020037">
    <property type="term" value="F:heme binding"/>
    <property type="evidence" value="ECO:0007669"/>
    <property type="project" value="InterPro"/>
</dbReference>
<keyword evidence="7 14" id="KW-0479">Metal-binding</keyword>
<dbReference type="Gene3D" id="1.10.630.10">
    <property type="entry name" value="Cytochrome P450"/>
    <property type="match status" value="1"/>
</dbReference>
<dbReference type="PANTHER" id="PTHR24300">
    <property type="entry name" value="CYTOCHROME P450 508A4-RELATED"/>
    <property type="match status" value="1"/>
</dbReference>
<dbReference type="InterPro" id="IPR017972">
    <property type="entry name" value="Cyt_P450_CS"/>
</dbReference>
<dbReference type="FunFam" id="1.10.630.10:FF:000238">
    <property type="entry name" value="Cytochrome P450 2A6"/>
    <property type="match status" value="1"/>
</dbReference>
<dbReference type="PROSITE" id="PS00086">
    <property type="entry name" value="CYTOCHROME_P450"/>
    <property type="match status" value="1"/>
</dbReference>
<comment type="function">
    <text evidence="2">May be involved in the metabolism of insect hormones and in the breakdown of synthetic insecticides.</text>
</comment>
<feature type="binding site" description="axial binding residue" evidence="14">
    <location>
        <position position="449"/>
    </location>
    <ligand>
        <name>heme</name>
        <dbReference type="ChEBI" id="CHEBI:30413"/>
    </ligand>
    <ligandPart>
        <name>Fe</name>
        <dbReference type="ChEBI" id="CHEBI:18248"/>
    </ligandPart>
</feature>
<evidence type="ECO:0000256" key="5">
    <source>
        <dbReference type="ARBA" id="ARBA00010617"/>
    </source>
</evidence>
<dbReference type="GO" id="GO:0005506">
    <property type="term" value="F:iron ion binding"/>
    <property type="evidence" value="ECO:0007669"/>
    <property type="project" value="InterPro"/>
</dbReference>
<proteinExistence type="inferred from homology"/>
<dbReference type="AlphaFoldDB" id="T1JZW8"/>
<evidence type="ECO:0000256" key="8">
    <source>
        <dbReference type="ARBA" id="ARBA00022824"/>
    </source>
</evidence>
<evidence type="ECO:0000256" key="4">
    <source>
        <dbReference type="ARBA" id="ARBA00004406"/>
    </source>
</evidence>
<accession>T1JZW8</accession>
<evidence type="ECO:0000256" key="12">
    <source>
        <dbReference type="ARBA" id="ARBA00023033"/>
    </source>
</evidence>
<evidence type="ECO:0000256" key="9">
    <source>
        <dbReference type="ARBA" id="ARBA00022848"/>
    </source>
</evidence>
<dbReference type="GO" id="GO:0006805">
    <property type="term" value="P:xenobiotic metabolic process"/>
    <property type="evidence" value="ECO:0007669"/>
    <property type="project" value="TreeGrafter"/>
</dbReference>
<reference evidence="18" key="1">
    <citation type="submission" date="2011-08" db="EMBL/GenBank/DDBJ databases">
        <authorList>
            <person name="Rombauts S."/>
        </authorList>
    </citation>
    <scope>NUCLEOTIDE SEQUENCE</scope>
    <source>
        <strain evidence="18">London</strain>
    </source>
</reference>
<dbReference type="PRINTS" id="PR00463">
    <property type="entry name" value="EP450I"/>
</dbReference>
<comment type="subcellular location">
    <subcellularLocation>
        <location evidence="4">Endoplasmic reticulum membrane</location>
        <topology evidence="4">Peripheral membrane protein</topology>
    </subcellularLocation>
    <subcellularLocation>
        <location evidence="3">Microsome membrane</location>
        <topology evidence="3">Peripheral membrane protein</topology>
    </subcellularLocation>
</comment>
<keyword evidence="6 14" id="KW-0349">Heme</keyword>
<dbReference type="OrthoDB" id="1055148at2759"/>
<dbReference type="GO" id="GO:0005789">
    <property type="term" value="C:endoplasmic reticulum membrane"/>
    <property type="evidence" value="ECO:0007669"/>
    <property type="project" value="UniProtKB-SubCell"/>
</dbReference>
<dbReference type="HOGENOM" id="CLU_001570_22_0_1"/>
<dbReference type="SMR" id="T1JZW8"/>
<evidence type="ECO:0000256" key="7">
    <source>
        <dbReference type="ARBA" id="ARBA00022723"/>
    </source>
</evidence>
<dbReference type="GO" id="GO:0016712">
    <property type="term" value="F:oxidoreductase activity, acting on paired donors, with incorporation or reduction of molecular oxygen, reduced flavin or flavoprotein as one donor, and incorporation of one atom of oxygen"/>
    <property type="evidence" value="ECO:0007669"/>
    <property type="project" value="TreeGrafter"/>
</dbReference>